<comment type="caution">
    <text evidence="1">The sequence shown here is derived from an EMBL/GenBank/DDBJ whole genome shotgun (WGS) entry which is preliminary data.</text>
</comment>
<sequence length="67" mass="7111">MERFQKVDSSKVNSASAESMDCHAANAARNDKVGGVDCRAAAATAAAARNDSKQLTQTLLAMTIKRR</sequence>
<organism evidence="1 2">
    <name type="scientific">Helicobacter zhangjianzhongii</name>
    <dbReference type="NCBI Taxonomy" id="2974574"/>
    <lineage>
        <taxon>Bacteria</taxon>
        <taxon>Pseudomonadati</taxon>
        <taxon>Campylobacterota</taxon>
        <taxon>Epsilonproteobacteria</taxon>
        <taxon>Campylobacterales</taxon>
        <taxon>Helicobacteraceae</taxon>
        <taxon>Helicobacter</taxon>
    </lineage>
</organism>
<name>A0ACC6FQV2_9HELI</name>
<gene>
    <name evidence="1" type="ORF">NYG90_02555</name>
</gene>
<proteinExistence type="predicted"/>
<evidence type="ECO:0000313" key="2">
    <source>
        <dbReference type="Proteomes" id="UP001173802"/>
    </source>
</evidence>
<reference evidence="1 2" key="1">
    <citation type="journal article" date="2023" name="Microorganisms">
        <title>Isolation and Genomic Characteristics of Cat-Borne Campylobacter felis sp. nov. and Sheep-Borne Campylobacter ovis sp. nov.</title>
        <authorList>
            <person name="Wang H."/>
            <person name="Li Y."/>
            <person name="Gu Y."/>
            <person name="Zhou G."/>
            <person name="Chen X."/>
            <person name="Zhang X."/>
            <person name="Shao Z."/>
            <person name="Zhang J."/>
            <person name="Zhang M."/>
        </authorList>
    </citation>
    <scope>NUCLEOTIDE SEQUENCE [LARGE SCALE GENOMIC DNA]</scope>
    <source>
        <strain evidence="1 2">XJK30-2</strain>
    </source>
</reference>
<dbReference type="EMBL" id="JANURN010000002">
    <property type="protein sequence ID" value="MDL0081568.1"/>
    <property type="molecule type" value="Genomic_DNA"/>
</dbReference>
<protein>
    <submittedName>
        <fullName evidence="1">Uncharacterized protein</fullName>
    </submittedName>
</protein>
<accession>A0ACC6FQV2</accession>
<dbReference type="Proteomes" id="UP001173802">
    <property type="component" value="Unassembled WGS sequence"/>
</dbReference>
<keyword evidence="2" id="KW-1185">Reference proteome</keyword>
<evidence type="ECO:0000313" key="1">
    <source>
        <dbReference type="EMBL" id="MDL0081568.1"/>
    </source>
</evidence>